<keyword evidence="3" id="KW-1185">Reference proteome</keyword>
<organism evidence="2 3">
    <name type="scientific">Turnera subulata</name>
    <dbReference type="NCBI Taxonomy" id="218843"/>
    <lineage>
        <taxon>Eukaryota</taxon>
        <taxon>Viridiplantae</taxon>
        <taxon>Streptophyta</taxon>
        <taxon>Embryophyta</taxon>
        <taxon>Tracheophyta</taxon>
        <taxon>Spermatophyta</taxon>
        <taxon>Magnoliopsida</taxon>
        <taxon>eudicotyledons</taxon>
        <taxon>Gunneridae</taxon>
        <taxon>Pentapetalae</taxon>
        <taxon>rosids</taxon>
        <taxon>fabids</taxon>
        <taxon>Malpighiales</taxon>
        <taxon>Passifloraceae</taxon>
        <taxon>Turnera</taxon>
    </lineage>
</organism>
<evidence type="ECO:0000313" key="3">
    <source>
        <dbReference type="Proteomes" id="UP001141552"/>
    </source>
</evidence>
<dbReference type="Proteomes" id="UP001141552">
    <property type="component" value="Unassembled WGS sequence"/>
</dbReference>
<gene>
    <name evidence="2" type="ORF">Tsubulata_050769</name>
</gene>
<reference evidence="2" key="2">
    <citation type="journal article" date="2023" name="Plants (Basel)">
        <title>Annotation of the Turnera subulata (Passifloraceae) Draft Genome Reveals the S-Locus Evolved after the Divergence of Turneroideae from Passifloroideae in a Stepwise Manner.</title>
        <authorList>
            <person name="Henning P.M."/>
            <person name="Roalson E.H."/>
            <person name="Mir W."/>
            <person name="McCubbin A.G."/>
            <person name="Shore J.S."/>
        </authorList>
    </citation>
    <scope>NUCLEOTIDE SEQUENCE</scope>
    <source>
        <strain evidence="2">F60SS</strain>
    </source>
</reference>
<sequence length="61" mass="7088">MQHSLQDKEDEGCLMFYMHGCVQILKWDKNLGKSDKDGVDEEEVKAEISKEPRSKHRLPLS</sequence>
<proteinExistence type="predicted"/>
<evidence type="ECO:0000313" key="2">
    <source>
        <dbReference type="EMBL" id="KAJ4823353.1"/>
    </source>
</evidence>
<name>A0A9Q0F1N1_9ROSI</name>
<dbReference type="EMBL" id="JAKUCV010007476">
    <property type="protein sequence ID" value="KAJ4823353.1"/>
    <property type="molecule type" value="Genomic_DNA"/>
</dbReference>
<reference evidence="2" key="1">
    <citation type="submission" date="2022-02" db="EMBL/GenBank/DDBJ databases">
        <authorList>
            <person name="Henning P.M."/>
            <person name="McCubbin A.G."/>
            <person name="Shore J.S."/>
        </authorList>
    </citation>
    <scope>NUCLEOTIDE SEQUENCE</scope>
    <source>
        <strain evidence="2">F60SS</strain>
        <tissue evidence="2">Leaves</tissue>
    </source>
</reference>
<comment type="caution">
    <text evidence="2">The sequence shown here is derived from an EMBL/GenBank/DDBJ whole genome shotgun (WGS) entry which is preliminary data.</text>
</comment>
<evidence type="ECO:0000256" key="1">
    <source>
        <dbReference type="SAM" id="MobiDB-lite"/>
    </source>
</evidence>
<protein>
    <submittedName>
        <fullName evidence="2">Uncharacterized protein</fullName>
    </submittedName>
</protein>
<accession>A0A9Q0F1N1</accession>
<feature type="region of interest" description="Disordered" evidence="1">
    <location>
        <begin position="32"/>
        <end position="61"/>
    </location>
</feature>
<dbReference type="AlphaFoldDB" id="A0A9Q0F1N1"/>